<evidence type="ECO:0000313" key="2">
    <source>
        <dbReference type="EMBL" id="RJF99633.1"/>
    </source>
</evidence>
<gene>
    <name evidence="2" type="ORF">D3871_14720</name>
</gene>
<evidence type="ECO:0008006" key="4">
    <source>
        <dbReference type="Google" id="ProtNLM"/>
    </source>
</evidence>
<dbReference type="RefSeq" id="WP_119769569.1">
    <property type="nucleotide sequence ID" value="NZ_QYUO01000001.1"/>
</dbReference>
<keyword evidence="1" id="KW-0812">Transmembrane</keyword>
<proteinExistence type="predicted"/>
<dbReference type="Proteomes" id="UP000265955">
    <property type="component" value="Unassembled WGS sequence"/>
</dbReference>
<keyword evidence="1" id="KW-0472">Membrane</keyword>
<dbReference type="EMBL" id="QYUO01000001">
    <property type="protein sequence ID" value="RJF99633.1"/>
    <property type="molecule type" value="Genomic_DNA"/>
</dbReference>
<name>A0A3A3FV62_9BURK</name>
<comment type="caution">
    <text evidence="2">The sequence shown here is derived from an EMBL/GenBank/DDBJ whole genome shotgun (WGS) entry which is preliminary data.</text>
</comment>
<feature type="transmembrane region" description="Helical" evidence="1">
    <location>
        <begin position="102"/>
        <end position="120"/>
    </location>
</feature>
<dbReference type="OrthoDB" id="288267at2"/>
<dbReference type="AlphaFoldDB" id="A0A3A3FV62"/>
<protein>
    <recommendedName>
        <fullName evidence="4">DUF1440 domain-containing protein</fullName>
    </recommendedName>
</protein>
<evidence type="ECO:0000313" key="3">
    <source>
        <dbReference type="Proteomes" id="UP000265955"/>
    </source>
</evidence>
<feature type="transmembrane region" description="Helical" evidence="1">
    <location>
        <begin position="62"/>
        <end position="82"/>
    </location>
</feature>
<reference evidence="3" key="1">
    <citation type="submission" date="2018-09" db="EMBL/GenBank/DDBJ databases">
        <authorList>
            <person name="Zhu H."/>
        </authorList>
    </citation>
    <scope>NUCLEOTIDE SEQUENCE [LARGE SCALE GENOMIC DNA]</scope>
    <source>
        <strain evidence="3">K1R23-30</strain>
    </source>
</reference>
<sequence length="158" mass="17009">MNVQTNSVIGRSLISGTVAGVTTALAASLAGKRETASYAAPLNATSHVVWGEKAAWQDKPSLKYTVTGFLLNHAATVFWASIYEKWFAPQAGDRSSSPLRPLVGAAVVTAGAYVTDYYLVPRRFTPGYEKRLSNTSLTGIYAMLALGLVARALIERRR</sequence>
<feature type="transmembrane region" description="Helical" evidence="1">
    <location>
        <begin position="132"/>
        <end position="154"/>
    </location>
</feature>
<evidence type="ECO:0000256" key="1">
    <source>
        <dbReference type="SAM" id="Phobius"/>
    </source>
</evidence>
<organism evidence="2 3">
    <name type="scientific">Noviherbaspirillum saxi</name>
    <dbReference type="NCBI Taxonomy" id="2320863"/>
    <lineage>
        <taxon>Bacteria</taxon>
        <taxon>Pseudomonadati</taxon>
        <taxon>Pseudomonadota</taxon>
        <taxon>Betaproteobacteria</taxon>
        <taxon>Burkholderiales</taxon>
        <taxon>Oxalobacteraceae</taxon>
        <taxon>Noviherbaspirillum</taxon>
    </lineage>
</organism>
<keyword evidence="3" id="KW-1185">Reference proteome</keyword>
<keyword evidence="1" id="KW-1133">Transmembrane helix</keyword>
<accession>A0A3A3FV62</accession>